<keyword evidence="8" id="KW-0238">DNA-binding</keyword>
<proteinExistence type="inferred from homology"/>
<dbReference type="SMART" id="SM00355">
    <property type="entry name" value="ZnF_C2H2"/>
    <property type="match status" value="1"/>
</dbReference>
<keyword evidence="6" id="KW-0862">Zinc</keyword>
<evidence type="ECO:0000313" key="14">
    <source>
        <dbReference type="EMBL" id="CAG8494778.1"/>
    </source>
</evidence>
<evidence type="ECO:0000259" key="13">
    <source>
        <dbReference type="PROSITE" id="PS50157"/>
    </source>
</evidence>
<dbReference type="GO" id="GO:0005634">
    <property type="term" value="C:nucleus"/>
    <property type="evidence" value="ECO:0007669"/>
    <property type="project" value="UniProtKB-SubCell"/>
</dbReference>
<protein>
    <submittedName>
        <fullName evidence="14">4674_t:CDS:1</fullName>
    </submittedName>
</protein>
<dbReference type="SUPFAM" id="SSF57667">
    <property type="entry name" value="beta-beta-alpha zinc fingers"/>
    <property type="match status" value="1"/>
</dbReference>
<dbReference type="Gene3D" id="3.30.160.60">
    <property type="entry name" value="Classic Zinc Finger"/>
    <property type="match status" value="1"/>
</dbReference>
<feature type="domain" description="C2H2-type" evidence="13">
    <location>
        <begin position="348"/>
        <end position="375"/>
    </location>
</feature>
<evidence type="ECO:0000256" key="9">
    <source>
        <dbReference type="ARBA" id="ARBA00023163"/>
    </source>
</evidence>
<dbReference type="InterPro" id="IPR013087">
    <property type="entry name" value="Znf_C2H2_type"/>
</dbReference>
<dbReference type="PROSITE" id="PS00028">
    <property type="entry name" value="ZINC_FINGER_C2H2_1"/>
    <property type="match status" value="1"/>
</dbReference>
<comment type="caution">
    <text evidence="14">The sequence shown here is derived from an EMBL/GenBank/DDBJ whole genome shotgun (WGS) entry which is preliminary data.</text>
</comment>
<dbReference type="GO" id="GO:0008270">
    <property type="term" value="F:zinc ion binding"/>
    <property type="evidence" value="ECO:0007669"/>
    <property type="project" value="UniProtKB-KW"/>
</dbReference>
<evidence type="ECO:0000256" key="7">
    <source>
        <dbReference type="ARBA" id="ARBA00023015"/>
    </source>
</evidence>
<keyword evidence="9" id="KW-0804">Transcription</keyword>
<keyword evidence="10" id="KW-0539">Nucleus</keyword>
<dbReference type="PROSITE" id="PS50157">
    <property type="entry name" value="ZINC_FINGER_C2H2_2"/>
    <property type="match status" value="1"/>
</dbReference>
<evidence type="ECO:0000256" key="4">
    <source>
        <dbReference type="ARBA" id="ARBA00022737"/>
    </source>
</evidence>
<keyword evidence="7" id="KW-0805">Transcription regulation</keyword>
<organism evidence="14 15">
    <name type="scientific">Ambispora gerdemannii</name>
    <dbReference type="NCBI Taxonomy" id="144530"/>
    <lineage>
        <taxon>Eukaryota</taxon>
        <taxon>Fungi</taxon>
        <taxon>Fungi incertae sedis</taxon>
        <taxon>Mucoromycota</taxon>
        <taxon>Glomeromycotina</taxon>
        <taxon>Glomeromycetes</taxon>
        <taxon>Archaeosporales</taxon>
        <taxon>Ambisporaceae</taxon>
        <taxon>Ambispora</taxon>
    </lineage>
</organism>
<feature type="compositionally biased region" description="Low complexity" evidence="12">
    <location>
        <begin position="298"/>
        <end position="309"/>
    </location>
</feature>
<evidence type="ECO:0000256" key="12">
    <source>
        <dbReference type="SAM" id="MobiDB-lite"/>
    </source>
</evidence>
<accession>A0A9N8WMT5</accession>
<dbReference type="InterPro" id="IPR036236">
    <property type="entry name" value="Znf_C2H2_sf"/>
</dbReference>
<evidence type="ECO:0000256" key="6">
    <source>
        <dbReference type="ARBA" id="ARBA00022833"/>
    </source>
</evidence>
<keyword evidence="4" id="KW-0677">Repeat</keyword>
<sequence length="394" mass="43580">MPSTIFPDYSSSPEFDISSYYEHSDPSLLIHYSLTPTDLSYSSSSLSLSNIKYFDLKTIGVVDQSFPMSLTSSSSTISLSFDNEDFGNSDQQKQQLEYTIPFVHEDLFCQVVTRNSLANTTANFSTFSPLLTPTTLSNTTNTTTLSNNTVRSSTNNVANTFLPLITSTGATSSLPNTSITSNMTPAFVEPPLDPHYYNIQTMANASSLSPFSPIIVPSSLHSRVVPMSNHRQHQQLQCQPNQHHLINNNTNTIIPTTEDNYDLNSSINVNILRSLTTTSPIQASISGQNINTATTSGNSPKSMNSSKINSNNTTTVAAATATPTKPQFSYSGPPRSYYSRLPLYDRPFKCDQCPQSFNRNHDLKRHKRIHLAVKPYPCPYSREQPAANDHMVLY</sequence>
<evidence type="ECO:0000256" key="5">
    <source>
        <dbReference type="ARBA" id="ARBA00022771"/>
    </source>
</evidence>
<dbReference type="AlphaFoldDB" id="A0A9N8WMT5"/>
<gene>
    <name evidence="14" type="ORF">AGERDE_LOCUS3940</name>
</gene>
<dbReference type="Proteomes" id="UP000789831">
    <property type="component" value="Unassembled WGS sequence"/>
</dbReference>
<comment type="subcellular location">
    <subcellularLocation>
        <location evidence="1">Nucleus</location>
    </subcellularLocation>
</comment>
<reference evidence="14" key="1">
    <citation type="submission" date="2021-06" db="EMBL/GenBank/DDBJ databases">
        <authorList>
            <person name="Kallberg Y."/>
            <person name="Tangrot J."/>
            <person name="Rosling A."/>
        </authorList>
    </citation>
    <scope>NUCLEOTIDE SEQUENCE</scope>
    <source>
        <strain evidence="14">MT106</strain>
    </source>
</reference>
<evidence type="ECO:0000256" key="2">
    <source>
        <dbReference type="ARBA" id="ARBA00006991"/>
    </source>
</evidence>
<comment type="similarity">
    <text evidence="2">Belongs to the krueppel C2H2-type zinc-finger protein family.</text>
</comment>
<evidence type="ECO:0000256" key="11">
    <source>
        <dbReference type="PROSITE-ProRule" id="PRU00042"/>
    </source>
</evidence>
<evidence type="ECO:0000313" key="15">
    <source>
        <dbReference type="Proteomes" id="UP000789831"/>
    </source>
</evidence>
<feature type="region of interest" description="Disordered" evidence="12">
    <location>
        <begin position="289"/>
        <end position="309"/>
    </location>
</feature>
<name>A0A9N8WMT5_9GLOM</name>
<dbReference type="EMBL" id="CAJVPL010000419">
    <property type="protein sequence ID" value="CAG8494778.1"/>
    <property type="molecule type" value="Genomic_DNA"/>
</dbReference>
<dbReference type="FunFam" id="3.30.160.60:FF:001156">
    <property type="entry name" value="Zinc finger protein 407"/>
    <property type="match status" value="1"/>
</dbReference>
<evidence type="ECO:0000256" key="1">
    <source>
        <dbReference type="ARBA" id="ARBA00004123"/>
    </source>
</evidence>
<keyword evidence="15" id="KW-1185">Reference proteome</keyword>
<evidence type="ECO:0000256" key="8">
    <source>
        <dbReference type="ARBA" id="ARBA00023125"/>
    </source>
</evidence>
<evidence type="ECO:0000256" key="10">
    <source>
        <dbReference type="ARBA" id="ARBA00023242"/>
    </source>
</evidence>
<dbReference type="OrthoDB" id="8922241at2759"/>
<dbReference type="GO" id="GO:0003677">
    <property type="term" value="F:DNA binding"/>
    <property type="evidence" value="ECO:0007669"/>
    <property type="project" value="UniProtKB-KW"/>
</dbReference>
<keyword evidence="5 11" id="KW-0863">Zinc-finger</keyword>
<keyword evidence="3" id="KW-0479">Metal-binding</keyword>
<evidence type="ECO:0000256" key="3">
    <source>
        <dbReference type="ARBA" id="ARBA00022723"/>
    </source>
</evidence>